<proteinExistence type="predicted"/>
<gene>
    <name evidence="1" type="ORF">EDB81DRAFT_768468</name>
</gene>
<reference evidence="1" key="1">
    <citation type="journal article" date="2021" name="Nat. Commun.">
        <title>Genetic determinants of endophytism in the Arabidopsis root mycobiome.</title>
        <authorList>
            <person name="Mesny F."/>
            <person name="Miyauchi S."/>
            <person name="Thiergart T."/>
            <person name="Pickel B."/>
            <person name="Atanasova L."/>
            <person name="Karlsson M."/>
            <person name="Huettel B."/>
            <person name="Barry K.W."/>
            <person name="Haridas S."/>
            <person name="Chen C."/>
            <person name="Bauer D."/>
            <person name="Andreopoulos W."/>
            <person name="Pangilinan J."/>
            <person name="LaButti K."/>
            <person name="Riley R."/>
            <person name="Lipzen A."/>
            <person name="Clum A."/>
            <person name="Drula E."/>
            <person name="Henrissat B."/>
            <person name="Kohler A."/>
            <person name="Grigoriev I.V."/>
            <person name="Martin F.M."/>
            <person name="Hacquard S."/>
        </authorList>
    </citation>
    <scope>NUCLEOTIDE SEQUENCE</scope>
    <source>
        <strain evidence="1">MPI-CAGE-AT-0147</strain>
    </source>
</reference>
<dbReference type="EMBL" id="JAGMUV010000040">
    <property type="protein sequence ID" value="KAH7111539.1"/>
    <property type="molecule type" value="Genomic_DNA"/>
</dbReference>
<dbReference type="Proteomes" id="UP000738349">
    <property type="component" value="Unassembled WGS sequence"/>
</dbReference>
<protein>
    <submittedName>
        <fullName evidence="1">Uncharacterized protein</fullName>
    </submittedName>
</protein>
<sequence>MARRYRTSCNQLRKAFTSQYHQSKLTPNIADQCDDEDDDNDDNGQCDDDRRFINHPRQNPPVPGNSIATLEKYLAQEWTAHPSCSSKEHEAGHSSLANTGRHHSCDSLEDVIARLDGLVDDDHGHHPLPYVTDPSSDLLNRASHLDTILDDDPPIDARQPMNSHFRDFRGACQIALEGSSGGGSPPSLCLPTQHRLVQPFTDEFIQKTYDIDSICSFPSSLAVAKLGIQWYPQAYAIFNHTDDVHLSIDIPSNAQSQETHHQRRPLHHIRNYCLGRIQGLIDTFIWVFFPALCSRHKHANPYIQTCLPKEQYSHWYDQILLPAIIAAVQDPNILQYIPKSRRIAQSSSRARQETISTERLKEENTNIDVLGQGSRSNALSYILQDRHRGAIWQGVQSRVATFPQFAGIRLYMGAKNLKLAYMHPDITQTISDWRNQWNAARHRYRHYNATSFVEQYPPEPVKSGIASLRQAEYPWVTMRDAVGVTIMPTHKSREVLEGLLYSQFYNLIKIPFDAARQYPFQNPNSRRWPWTLRTWLTAKALPVGVTPIKLKLAYRLTSSQTAAQTGYHQASADREPPFFAIQSRTMAHFLHSNINRHCFLFEYIKAQTGLKYSLPETIVMATALRGLRFSYDSSLITKEPVLWGDRWTSTQRTPPREGEPQAVEVQREGLGLAKTSKVHGFGWWLPGKFDWNTWRFASEVGDRLAVGNDLLRQDYKRRWRVLKNIRDVHVRMWQVHSWEGHCEKILQSV</sequence>
<evidence type="ECO:0000313" key="1">
    <source>
        <dbReference type="EMBL" id="KAH7111539.1"/>
    </source>
</evidence>
<comment type="caution">
    <text evidence="1">The sequence shown here is derived from an EMBL/GenBank/DDBJ whole genome shotgun (WGS) entry which is preliminary data.</text>
</comment>
<accession>A0A9P9D346</accession>
<keyword evidence="2" id="KW-1185">Reference proteome</keyword>
<dbReference type="AlphaFoldDB" id="A0A9P9D346"/>
<organism evidence="1 2">
    <name type="scientific">Dactylonectria macrodidyma</name>
    <dbReference type="NCBI Taxonomy" id="307937"/>
    <lineage>
        <taxon>Eukaryota</taxon>
        <taxon>Fungi</taxon>
        <taxon>Dikarya</taxon>
        <taxon>Ascomycota</taxon>
        <taxon>Pezizomycotina</taxon>
        <taxon>Sordariomycetes</taxon>
        <taxon>Hypocreomycetidae</taxon>
        <taxon>Hypocreales</taxon>
        <taxon>Nectriaceae</taxon>
        <taxon>Dactylonectria</taxon>
    </lineage>
</organism>
<name>A0A9P9D346_9HYPO</name>
<evidence type="ECO:0000313" key="2">
    <source>
        <dbReference type="Proteomes" id="UP000738349"/>
    </source>
</evidence>
<dbReference type="OrthoDB" id="5369347at2759"/>